<reference evidence="1 2" key="1">
    <citation type="journal article" date="2020" name="Front. Plant Sci.">
        <title>Isolation of Rhizosphere Bacteria That Improve Quality and Water Stress Tolerance in Greenhouse Ornamentals.</title>
        <authorList>
            <person name="Nordstedt N.P."/>
            <person name="Jones M.L."/>
        </authorList>
    </citation>
    <scope>NUCLEOTIDE SEQUENCE [LARGE SCALE GENOMIC DNA]</scope>
    <source>
        <strain evidence="1 2">C6C2</strain>
    </source>
</reference>
<dbReference type="Proteomes" id="UP000536746">
    <property type="component" value="Unassembled WGS sequence"/>
</dbReference>
<evidence type="ECO:0000313" key="1">
    <source>
        <dbReference type="EMBL" id="NUU03525.1"/>
    </source>
</evidence>
<keyword evidence="2" id="KW-1185">Reference proteome</keyword>
<organism evidence="1 2">
    <name type="scientific">Herbaspirillum robiniae</name>
    <dbReference type="NCBI Taxonomy" id="2014887"/>
    <lineage>
        <taxon>Bacteria</taxon>
        <taxon>Pseudomonadati</taxon>
        <taxon>Pseudomonadota</taxon>
        <taxon>Betaproteobacteria</taxon>
        <taxon>Burkholderiales</taxon>
        <taxon>Oxalobacteraceae</taxon>
        <taxon>Herbaspirillum</taxon>
    </lineage>
</organism>
<evidence type="ECO:0000313" key="2">
    <source>
        <dbReference type="Proteomes" id="UP000536746"/>
    </source>
</evidence>
<dbReference type="EMBL" id="JABFMT010000023">
    <property type="protein sequence ID" value="NUU03525.1"/>
    <property type="molecule type" value="Genomic_DNA"/>
</dbReference>
<gene>
    <name evidence="1" type="ORF">HNO84_18095</name>
</gene>
<accession>A0ABX2LZI3</accession>
<protein>
    <submittedName>
        <fullName evidence="1">Uncharacterized protein</fullName>
    </submittedName>
</protein>
<name>A0ABX2LZI3_9BURK</name>
<sequence length="115" mass="12612">MPDAMHSSRLAGASLDIAQSGACCTAASSLPCTEGTLSRAMRRRIVDVGKICIAATKRSESGMQPANRIILEAGTIKPPRRERYVRRIQVEHLVRQPCNPISYTLFSIKLTIKES</sequence>
<dbReference type="RefSeq" id="WP_175354798.1">
    <property type="nucleotide sequence ID" value="NZ_JABFMT010000023.1"/>
</dbReference>
<proteinExistence type="predicted"/>
<comment type="caution">
    <text evidence="1">The sequence shown here is derived from an EMBL/GenBank/DDBJ whole genome shotgun (WGS) entry which is preliminary data.</text>
</comment>